<dbReference type="GO" id="GO:0071025">
    <property type="term" value="P:RNA surveillance"/>
    <property type="evidence" value="ECO:0007669"/>
    <property type="project" value="InterPro"/>
</dbReference>
<evidence type="ECO:0000256" key="9">
    <source>
        <dbReference type="HAMAP-Rule" id="MF_01853"/>
    </source>
</evidence>
<dbReference type="NCBIfam" id="TIGR00111">
    <property type="entry name" value="pelota"/>
    <property type="match status" value="1"/>
</dbReference>
<dbReference type="PANTHER" id="PTHR10853:SF0">
    <property type="entry name" value="PROTEIN PELOTA HOMOLOG"/>
    <property type="match status" value="1"/>
</dbReference>
<evidence type="ECO:0000259" key="10">
    <source>
        <dbReference type="SMART" id="SM01194"/>
    </source>
</evidence>
<evidence type="ECO:0000256" key="2">
    <source>
        <dbReference type="ARBA" id="ARBA00004496"/>
    </source>
</evidence>
<dbReference type="HAMAP" id="MF_01853">
    <property type="entry name" value="PelO"/>
    <property type="match status" value="1"/>
</dbReference>
<dbReference type="GO" id="GO:0005737">
    <property type="term" value="C:cytoplasm"/>
    <property type="evidence" value="ECO:0007669"/>
    <property type="project" value="UniProtKB-SubCell"/>
</dbReference>
<dbReference type="InterPro" id="IPR005140">
    <property type="entry name" value="eRF1_Pelota-like_N"/>
</dbReference>
<name>A0A075H3M5_9ARCH</name>
<keyword evidence="4 9" id="KW-0963">Cytoplasm</keyword>
<dbReference type="Pfam" id="PF03465">
    <property type="entry name" value="eRF1_3"/>
    <property type="match status" value="1"/>
</dbReference>
<comment type="subcellular location">
    <subcellularLocation>
        <location evidence="2 9">Cytoplasm</location>
    </subcellularLocation>
</comment>
<evidence type="ECO:0000256" key="3">
    <source>
        <dbReference type="ARBA" id="ARBA00009504"/>
    </source>
</evidence>
<evidence type="ECO:0000256" key="7">
    <source>
        <dbReference type="ARBA" id="ARBA00022759"/>
    </source>
</evidence>
<dbReference type="InterPro" id="IPR023521">
    <property type="entry name" value="Pelota_arc"/>
</dbReference>
<comment type="domain">
    <text evidence="9">The N-terminal domain has the RNA-binding Sm fold. It harbors the endoribonuclease activity.</text>
</comment>
<dbReference type="GO" id="GO:0046872">
    <property type="term" value="F:metal ion binding"/>
    <property type="evidence" value="ECO:0007669"/>
    <property type="project" value="UniProtKB-UniRule"/>
</dbReference>
<feature type="domain" description="eRF1/Pelota-like N-terminal" evidence="10">
    <location>
        <begin position="3"/>
        <end position="127"/>
    </location>
</feature>
<comment type="cofactor">
    <cofactor evidence="1 9">
        <name>a divalent metal cation</name>
        <dbReference type="ChEBI" id="CHEBI:60240"/>
    </cofactor>
</comment>
<dbReference type="PANTHER" id="PTHR10853">
    <property type="entry name" value="PELOTA"/>
    <property type="match status" value="1"/>
</dbReference>
<comment type="subunit">
    <text evidence="9">Monomer.</text>
</comment>
<dbReference type="EMBL" id="KF900852">
    <property type="protein sequence ID" value="AIF09112.1"/>
    <property type="molecule type" value="Genomic_DNA"/>
</dbReference>
<dbReference type="GO" id="GO:0070651">
    <property type="term" value="P:nonfunctional rRNA decay"/>
    <property type="evidence" value="ECO:0007669"/>
    <property type="project" value="TreeGrafter"/>
</dbReference>
<dbReference type="SUPFAM" id="SSF53137">
    <property type="entry name" value="Translational machinery components"/>
    <property type="match status" value="1"/>
</dbReference>
<keyword evidence="6 9" id="KW-0479">Metal-binding</keyword>
<dbReference type="GO" id="GO:0016787">
    <property type="term" value="F:hydrolase activity"/>
    <property type="evidence" value="ECO:0007669"/>
    <property type="project" value="UniProtKB-KW"/>
</dbReference>
<dbReference type="GO" id="GO:0004519">
    <property type="term" value="F:endonuclease activity"/>
    <property type="evidence" value="ECO:0007669"/>
    <property type="project" value="UniProtKB-UniRule"/>
</dbReference>
<organism evidence="11">
    <name type="scientific">uncultured marine thaumarchaeote KM3_35_A11</name>
    <dbReference type="NCBI Taxonomy" id="1456130"/>
    <lineage>
        <taxon>Archaea</taxon>
        <taxon>Nitrososphaerota</taxon>
        <taxon>environmental samples</taxon>
    </lineage>
</organism>
<dbReference type="EC" id="3.1.-.-" evidence="9"/>
<dbReference type="SMART" id="SM01194">
    <property type="entry name" value="eRF1_1"/>
    <property type="match status" value="1"/>
</dbReference>
<dbReference type="InterPro" id="IPR042226">
    <property type="entry name" value="eFR1_2_sf"/>
</dbReference>
<dbReference type="AlphaFoldDB" id="A0A075H3M5"/>
<keyword evidence="8 9" id="KW-0378">Hydrolase</keyword>
<protein>
    <recommendedName>
        <fullName evidence="9">Protein pelota homolog</fullName>
        <ecNumber evidence="9">3.1.-.-</ecNumber>
    </recommendedName>
</protein>
<proteinExistence type="inferred from homology"/>
<dbReference type="SUPFAM" id="SSF159065">
    <property type="entry name" value="Dom34/Pelota N-terminal domain-like"/>
    <property type="match status" value="1"/>
</dbReference>
<reference evidence="11" key="1">
    <citation type="journal article" date="2014" name="Genome Biol. Evol.">
        <title>Pangenome evidence for extensive interdomain horizontal transfer affecting lineage core and shell genes in uncultured planktonic thaumarchaeota and euryarchaeota.</title>
        <authorList>
            <person name="Deschamps P."/>
            <person name="Zivanovic Y."/>
            <person name="Moreira D."/>
            <person name="Rodriguez-Valera F."/>
            <person name="Lopez-Garcia P."/>
        </authorList>
    </citation>
    <scope>NUCLEOTIDE SEQUENCE</scope>
</reference>
<evidence type="ECO:0000256" key="8">
    <source>
        <dbReference type="ARBA" id="ARBA00022801"/>
    </source>
</evidence>
<dbReference type="SUPFAM" id="SSF55315">
    <property type="entry name" value="L30e-like"/>
    <property type="match status" value="1"/>
</dbReference>
<gene>
    <name evidence="11" type="primary">DOM34</name>
    <name evidence="9 11" type="synonym">pelA</name>
    <name evidence="11" type="synonym">PELO</name>
</gene>
<keyword evidence="7 9" id="KW-0255">Endonuclease</keyword>
<dbReference type="Pfam" id="PF26356">
    <property type="entry name" value="Pelota_N"/>
    <property type="match status" value="1"/>
</dbReference>
<evidence type="ECO:0000256" key="1">
    <source>
        <dbReference type="ARBA" id="ARBA00001968"/>
    </source>
</evidence>
<dbReference type="InterPro" id="IPR038069">
    <property type="entry name" value="Pelota/DOM34_N"/>
</dbReference>
<dbReference type="InterPro" id="IPR005142">
    <property type="entry name" value="eRF1_3"/>
</dbReference>
<dbReference type="InterPro" id="IPR058547">
    <property type="entry name" value="Pelota_N"/>
</dbReference>
<dbReference type="GO" id="GO:0032790">
    <property type="term" value="P:ribosome disassembly"/>
    <property type="evidence" value="ECO:0007669"/>
    <property type="project" value="TreeGrafter"/>
</dbReference>
<comment type="function">
    <text evidence="9">May function in recognizing stalled ribosomes, interact with stem-loop structures in stalled mRNA molecules, and effect endonucleolytic cleavage of the mRNA. May play a role in the release non-functional ribosomes and degradation of damaged mRNAs. Has endoribonuclease activity.</text>
</comment>
<dbReference type="Gene3D" id="3.30.1330.30">
    <property type="match status" value="1"/>
</dbReference>
<dbReference type="InterPro" id="IPR004405">
    <property type="entry name" value="TF_pelota"/>
</dbReference>
<comment type="similarity">
    <text evidence="3 9">Belongs to the eukaryotic release factor 1 family. Pelota subfamily.</text>
</comment>
<dbReference type="GO" id="GO:0070966">
    <property type="term" value="P:nuclear-transcribed mRNA catabolic process, no-go decay"/>
    <property type="evidence" value="ECO:0007669"/>
    <property type="project" value="InterPro"/>
</dbReference>
<dbReference type="GO" id="GO:0070481">
    <property type="term" value="P:nuclear-transcribed mRNA catabolic process, non-stop decay"/>
    <property type="evidence" value="ECO:0007669"/>
    <property type="project" value="InterPro"/>
</dbReference>
<sequence>MISKIIDDNTISYLPEDSDDLIILRRIIKKGDRVVGETVRVIKQEKEFARPDKGERIKIRLLLEVEKISLDNVLERLRVSGIIKESNNESVPHGSHHSFIIKVDQPFNLVKKKWTSIEKKLAKTHGQRLTFVLVAIDTSDCGIAKLKGTHLQIVPNIYSGAGGKRYKTNFKIENFFNEVTKALLSVVKAREQIIIFGPGETKKKFANFLAGTKITQNHQIKIVEGIDSSGEDGIHIFTKSQSMKEIISNSKLARVSDIIDQVMFLANKKSHKFTMGLEETKRANQYGAIDSLIFSEKAIQSNDEQEVINFLNDVELKGAKVYSVDTTTDAGLRVTGLGGIISLLRFSIEG</sequence>
<dbReference type="Gene3D" id="2.30.30.870">
    <property type="entry name" value="Pelota, domain A"/>
    <property type="match status" value="1"/>
</dbReference>
<accession>A0A075H3M5</accession>
<evidence type="ECO:0000313" key="11">
    <source>
        <dbReference type="EMBL" id="AIF09112.1"/>
    </source>
</evidence>
<dbReference type="InterPro" id="IPR029064">
    <property type="entry name" value="Ribosomal_eL30-like_sf"/>
</dbReference>
<evidence type="ECO:0000256" key="6">
    <source>
        <dbReference type="ARBA" id="ARBA00022723"/>
    </source>
</evidence>
<evidence type="ECO:0000256" key="4">
    <source>
        <dbReference type="ARBA" id="ARBA00022490"/>
    </source>
</evidence>
<dbReference type="Gene3D" id="3.30.420.60">
    <property type="entry name" value="eRF1 domain 2"/>
    <property type="match status" value="1"/>
</dbReference>
<keyword evidence="5 9" id="KW-0540">Nuclease</keyword>
<evidence type="ECO:0000256" key="5">
    <source>
        <dbReference type="ARBA" id="ARBA00022722"/>
    </source>
</evidence>